<feature type="transmembrane region" description="Helical" evidence="2">
    <location>
        <begin position="264"/>
        <end position="283"/>
    </location>
</feature>
<keyword evidence="2" id="KW-0812">Transmembrane</keyword>
<reference evidence="5" key="1">
    <citation type="journal article" date="2019" name="Int. J. Syst. Evol. Microbiol.">
        <title>The Global Catalogue of Microorganisms (GCM) 10K type strain sequencing project: providing services to taxonomists for standard genome sequencing and annotation.</title>
        <authorList>
            <consortium name="The Broad Institute Genomics Platform"/>
            <consortium name="The Broad Institute Genome Sequencing Center for Infectious Disease"/>
            <person name="Wu L."/>
            <person name="Ma J."/>
        </authorList>
    </citation>
    <scope>NUCLEOTIDE SEQUENCE [LARGE SCALE GENOMIC DNA]</scope>
    <source>
        <strain evidence="5">JCM 4376</strain>
    </source>
</reference>
<feature type="transmembrane region" description="Helical" evidence="2">
    <location>
        <begin position="93"/>
        <end position="111"/>
    </location>
</feature>
<organism evidence="4 5">
    <name type="scientific">Streptomyces gelaticus</name>
    <dbReference type="NCBI Taxonomy" id="285446"/>
    <lineage>
        <taxon>Bacteria</taxon>
        <taxon>Bacillati</taxon>
        <taxon>Actinomycetota</taxon>
        <taxon>Actinomycetes</taxon>
        <taxon>Kitasatosporales</taxon>
        <taxon>Streptomycetaceae</taxon>
        <taxon>Streptomyces</taxon>
    </lineage>
</organism>
<dbReference type="Proteomes" id="UP000660675">
    <property type="component" value="Unassembled WGS sequence"/>
</dbReference>
<keyword evidence="5" id="KW-1185">Reference proteome</keyword>
<comment type="caution">
    <text evidence="4">The sequence shown here is derived from an EMBL/GenBank/DDBJ whole genome shotgun (WGS) entry which is preliminary data.</text>
</comment>
<dbReference type="Gene3D" id="1.20.144.10">
    <property type="entry name" value="Phosphatidic acid phosphatase type 2/haloperoxidase"/>
    <property type="match status" value="1"/>
</dbReference>
<feature type="transmembrane region" description="Helical" evidence="2">
    <location>
        <begin position="118"/>
        <end position="139"/>
    </location>
</feature>
<keyword evidence="2" id="KW-1133">Transmembrane helix</keyword>
<feature type="transmembrane region" description="Helical" evidence="2">
    <location>
        <begin position="182"/>
        <end position="203"/>
    </location>
</feature>
<accession>A0ABQ2VXZ8</accession>
<dbReference type="SUPFAM" id="SSF48317">
    <property type="entry name" value="Acid phosphatase/Vanadium-dependent haloperoxidase"/>
    <property type="match status" value="1"/>
</dbReference>
<feature type="transmembrane region" description="Helical" evidence="2">
    <location>
        <begin position="38"/>
        <end position="56"/>
    </location>
</feature>
<feature type="region of interest" description="Disordered" evidence="1">
    <location>
        <begin position="1"/>
        <end position="24"/>
    </location>
</feature>
<keyword evidence="2" id="KW-0472">Membrane</keyword>
<feature type="transmembrane region" description="Helical" evidence="2">
    <location>
        <begin position="159"/>
        <end position="175"/>
    </location>
</feature>
<dbReference type="EMBL" id="BMTF01000005">
    <property type="protein sequence ID" value="GGV80644.1"/>
    <property type="molecule type" value="Genomic_DNA"/>
</dbReference>
<feature type="domain" description="Phosphatidic acid phosphatase type 2/haloperoxidase" evidence="3">
    <location>
        <begin position="122"/>
        <end position="228"/>
    </location>
</feature>
<feature type="transmembrane region" description="Helical" evidence="2">
    <location>
        <begin position="240"/>
        <end position="258"/>
    </location>
</feature>
<feature type="compositionally biased region" description="Polar residues" evidence="1">
    <location>
        <begin position="1"/>
        <end position="11"/>
    </location>
</feature>
<gene>
    <name evidence="4" type="ORF">GCM10015535_19080</name>
</gene>
<protein>
    <recommendedName>
        <fullName evidence="3">Phosphatidic acid phosphatase type 2/haloperoxidase domain-containing protein</fullName>
    </recommendedName>
</protein>
<evidence type="ECO:0000259" key="3">
    <source>
        <dbReference type="Pfam" id="PF01569"/>
    </source>
</evidence>
<sequence length="305" mass="31921">MTQQDPSTPSTHPGPGQVPGMSEPGPVRTVRLRVSAPLYLLGFLVIYLIAVCTPFGQRAENALFNDNGATPAWIYDWSGAAYRSSALPPLEHTAMPTLLVGIAAIAAVTVVRRCWWQGCAAAGIVIVTLGSKEVARMILPRPDLVDAHVSLLETSFPSGHVAIPAALAFGATLVASPRIRPYVTTVGMLWLTVTAGAVQATYHHRPSDVLGSTLLACACYSLATRLLPTADAPGTTRHPRALPAIALTLSAAGALLAGVRDDSVTQSLVFAAAAFLCAVLFWFTTARGPAPTPSLVPGRAAESQR</sequence>
<dbReference type="InterPro" id="IPR000326">
    <property type="entry name" value="PAP2/HPO"/>
</dbReference>
<dbReference type="Pfam" id="PF01569">
    <property type="entry name" value="PAP2"/>
    <property type="match status" value="1"/>
</dbReference>
<proteinExistence type="predicted"/>
<evidence type="ECO:0000256" key="2">
    <source>
        <dbReference type="SAM" id="Phobius"/>
    </source>
</evidence>
<dbReference type="InterPro" id="IPR036938">
    <property type="entry name" value="PAP2/HPO_sf"/>
</dbReference>
<evidence type="ECO:0000256" key="1">
    <source>
        <dbReference type="SAM" id="MobiDB-lite"/>
    </source>
</evidence>
<evidence type="ECO:0000313" key="5">
    <source>
        <dbReference type="Proteomes" id="UP000660675"/>
    </source>
</evidence>
<evidence type="ECO:0000313" key="4">
    <source>
        <dbReference type="EMBL" id="GGV80644.1"/>
    </source>
</evidence>
<name>A0ABQ2VXZ8_9ACTN</name>